<feature type="compositionally biased region" description="Basic and acidic residues" evidence="1">
    <location>
        <begin position="60"/>
        <end position="80"/>
    </location>
</feature>
<feature type="region of interest" description="Disordered" evidence="1">
    <location>
        <begin position="60"/>
        <end position="99"/>
    </location>
</feature>
<dbReference type="PROSITE" id="PS51257">
    <property type="entry name" value="PROKAR_LIPOPROTEIN"/>
    <property type="match status" value="1"/>
</dbReference>
<organism evidence="2">
    <name type="scientific">Arundo donax</name>
    <name type="common">Giant reed</name>
    <name type="synonym">Donax arundinaceus</name>
    <dbReference type="NCBI Taxonomy" id="35708"/>
    <lineage>
        <taxon>Eukaryota</taxon>
        <taxon>Viridiplantae</taxon>
        <taxon>Streptophyta</taxon>
        <taxon>Embryophyta</taxon>
        <taxon>Tracheophyta</taxon>
        <taxon>Spermatophyta</taxon>
        <taxon>Magnoliopsida</taxon>
        <taxon>Liliopsida</taxon>
        <taxon>Poales</taxon>
        <taxon>Poaceae</taxon>
        <taxon>PACMAD clade</taxon>
        <taxon>Arundinoideae</taxon>
        <taxon>Arundineae</taxon>
        <taxon>Arundo</taxon>
    </lineage>
</organism>
<dbReference type="EMBL" id="GBRH01198316">
    <property type="protein sequence ID" value="JAD99579.1"/>
    <property type="molecule type" value="Transcribed_RNA"/>
</dbReference>
<evidence type="ECO:0000256" key="1">
    <source>
        <dbReference type="SAM" id="MobiDB-lite"/>
    </source>
</evidence>
<protein>
    <submittedName>
        <fullName evidence="2">Uncharacterized protein</fullName>
    </submittedName>
</protein>
<proteinExistence type="predicted"/>
<feature type="compositionally biased region" description="Basic and acidic residues" evidence="1">
    <location>
        <begin position="89"/>
        <end position="99"/>
    </location>
</feature>
<reference evidence="2" key="1">
    <citation type="submission" date="2014-09" db="EMBL/GenBank/DDBJ databases">
        <authorList>
            <person name="Magalhaes I.L.F."/>
            <person name="Oliveira U."/>
            <person name="Santos F.R."/>
            <person name="Vidigal T.H.D.A."/>
            <person name="Brescovit A.D."/>
            <person name="Santos A.J."/>
        </authorList>
    </citation>
    <scope>NUCLEOTIDE SEQUENCE</scope>
    <source>
        <tissue evidence="2">Shoot tissue taken approximately 20 cm above the soil surface</tissue>
    </source>
</reference>
<dbReference type="AlphaFoldDB" id="A0A0A9EFS0"/>
<reference evidence="2" key="2">
    <citation type="journal article" date="2015" name="Data Brief">
        <title>Shoot transcriptome of the giant reed, Arundo donax.</title>
        <authorList>
            <person name="Barrero R.A."/>
            <person name="Guerrero F.D."/>
            <person name="Moolhuijzen P."/>
            <person name="Goolsby J.A."/>
            <person name="Tidwell J."/>
            <person name="Bellgard S.E."/>
            <person name="Bellgard M.I."/>
        </authorList>
    </citation>
    <scope>NUCLEOTIDE SEQUENCE</scope>
    <source>
        <tissue evidence="2">Shoot tissue taken approximately 20 cm above the soil surface</tissue>
    </source>
</reference>
<sequence>MLGCWCRRCTVRPRDIIATHHIGGALGCWRRRSVRVARLQITAPLLPLLACCCARRRGFEEDRGQAARGKRAGEGTRDRGTAPGRRPRLRGEGGDMRDA</sequence>
<accession>A0A0A9EFS0</accession>
<name>A0A0A9EFS0_ARUDO</name>
<evidence type="ECO:0000313" key="2">
    <source>
        <dbReference type="EMBL" id="JAD99579.1"/>
    </source>
</evidence>